<keyword evidence="3 6" id="KW-0493">Microtubule</keyword>
<feature type="compositionally biased region" description="Basic and acidic residues" evidence="8">
    <location>
        <begin position="1198"/>
        <end position="1215"/>
    </location>
</feature>
<evidence type="ECO:0000313" key="12">
    <source>
        <dbReference type="Proteomes" id="UP001372834"/>
    </source>
</evidence>
<feature type="region of interest" description="Disordered" evidence="8">
    <location>
        <begin position="1319"/>
        <end position="1451"/>
    </location>
</feature>
<feature type="region of interest" description="Disordered" evidence="8">
    <location>
        <begin position="1492"/>
        <end position="1528"/>
    </location>
</feature>
<feature type="coiled-coil region" evidence="7">
    <location>
        <begin position="699"/>
        <end position="730"/>
    </location>
</feature>
<dbReference type="InterPro" id="IPR058042">
    <property type="entry name" value="CAMSAP_N"/>
</dbReference>
<dbReference type="SMART" id="SM01051">
    <property type="entry name" value="CAMSAP_CKK"/>
    <property type="match status" value="1"/>
</dbReference>
<name>A0AAN8S2G2_POLSC</name>
<feature type="region of interest" description="Disordered" evidence="8">
    <location>
        <begin position="480"/>
        <end position="552"/>
    </location>
</feature>
<feature type="compositionally biased region" description="Basic residues" evidence="8">
    <location>
        <begin position="1114"/>
        <end position="1127"/>
    </location>
</feature>
<feature type="compositionally biased region" description="Polar residues" evidence="8">
    <location>
        <begin position="1150"/>
        <end position="1165"/>
    </location>
</feature>
<evidence type="ECO:0000259" key="10">
    <source>
        <dbReference type="PROSITE" id="PS51508"/>
    </source>
</evidence>
<gene>
    <name evidence="11" type="ORF">RUM43_009525</name>
</gene>
<feature type="compositionally biased region" description="Polar residues" evidence="8">
    <location>
        <begin position="331"/>
        <end position="344"/>
    </location>
</feature>
<dbReference type="PROSITE" id="PS51508">
    <property type="entry name" value="CKK"/>
    <property type="match status" value="1"/>
</dbReference>
<feature type="region of interest" description="Disordered" evidence="8">
    <location>
        <begin position="883"/>
        <end position="903"/>
    </location>
</feature>
<dbReference type="Pfam" id="PF17095">
    <property type="entry name" value="CAMSAP_CC1"/>
    <property type="match status" value="1"/>
</dbReference>
<reference evidence="11 12" key="1">
    <citation type="submission" date="2023-10" db="EMBL/GenBank/DDBJ databases">
        <title>Genomes of two closely related lineages of the louse Polyplax serrata with different host specificities.</title>
        <authorList>
            <person name="Martinu J."/>
            <person name="Tarabai H."/>
            <person name="Stefka J."/>
            <person name="Hypsa V."/>
        </authorList>
    </citation>
    <scope>NUCLEOTIDE SEQUENCE [LARGE SCALE GENOMIC DNA]</scope>
    <source>
        <strain evidence="11">HR10_N</strain>
    </source>
</reference>
<evidence type="ECO:0000256" key="8">
    <source>
        <dbReference type="SAM" id="MobiDB-lite"/>
    </source>
</evidence>
<feature type="compositionally biased region" description="Basic and acidic residues" evidence="8">
    <location>
        <begin position="1401"/>
        <end position="1411"/>
    </location>
</feature>
<feature type="region of interest" description="Disordered" evidence="8">
    <location>
        <begin position="1198"/>
        <end position="1230"/>
    </location>
</feature>
<proteinExistence type="inferred from homology"/>
<dbReference type="GO" id="GO:0030507">
    <property type="term" value="F:spectrin binding"/>
    <property type="evidence" value="ECO:0007669"/>
    <property type="project" value="InterPro"/>
</dbReference>
<dbReference type="PANTHER" id="PTHR21595">
    <property type="entry name" value="PATRONIN"/>
    <property type="match status" value="1"/>
</dbReference>
<comment type="similarity">
    <text evidence="6">Belongs to the CAMSAP1 family.</text>
</comment>
<dbReference type="InterPro" id="IPR032940">
    <property type="entry name" value="CAMSAP"/>
</dbReference>
<evidence type="ECO:0008006" key="13">
    <source>
        <dbReference type="Google" id="ProtNLM"/>
    </source>
</evidence>
<comment type="caution">
    <text evidence="11">The sequence shown here is derived from an EMBL/GenBank/DDBJ whole genome shotgun (WGS) entry which is preliminary data.</text>
</comment>
<evidence type="ECO:0000256" key="4">
    <source>
        <dbReference type="ARBA" id="ARBA00023054"/>
    </source>
</evidence>
<evidence type="ECO:0000256" key="7">
    <source>
        <dbReference type="SAM" id="Coils"/>
    </source>
</evidence>
<dbReference type="PROSITE" id="PS50021">
    <property type="entry name" value="CH"/>
    <property type="match status" value="1"/>
</dbReference>
<keyword evidence="2" id="KW-0963">Cytoplasm</keyword>
<feature type="region of interest" description="Disordered" evidence="8">
    <location>
        <begin position="932"/>
        <end position="1027"/>
    </location>
</feature>
<dbReference type="GO" id="GO:0031122">
    <property type="term" value="P:cytoplasmic microtubule organization"/>
    <property type="evidence" value="ECO:0007669"/>
    <property type="project" value="TreeGrafter"/>
</dbReference>
<dbReference type="PANTHER" id="PTHR21595:SF0">
    <property type="entry name" value="PATRONIN"/>
    <property type="match status" value="1"/>
</dbReference>
<feature type="region of interest" description="Disordered" evidence="8">
    <location>
        <begin position="1104"/>
        <end position="1165"/>
    </location>
</feature>
<evidence type="ECO:0000256" key="5">
    <source>
        <dbReference type="ARBA" id="ARBA00023212"/>
    </source>
</evidence>
<dbReference type="InterPro" id="IPR001715">
    <property type="entry name" value="CH_dom"/>
</dbReference>
<dbReference type="Pfam" id="PF11971">
    <property type="entry name" value="CAMSAP_CH"/>
    <property type="match status" value="1"/>
</dbReference>
<keyword evidence="4 7" id="KW-0175">Coiled coil</keyword>
<organism evidence="11 12">
    <name type="scientific">Polyplax serrata</name>
    <name type="common">Common mouse louse</name>
    <dbReference type="NCBI Taxonomy" id="468196"/>
    <lineage>
        <taxon>Eukaryota</taxon>
        <taxon>Metazoa</taxon>
        <taxon>Ecdysozoa</taxon>
        <taxon>Arthropoda</taxon>
        <taxon>Hexapoda</taxon>
        <taxon>Insecta</taxon>
        <taxon>Pterygota</taxon>
        <taxon>Neoptera</taxon>
        <taxon>Paraneoptera</taxon>
        <taxon>Psocodea</taxon>
        <taxon>Troctomorpha</taxon>
        <taxon>Phthiraptera</taxon>
        <taxon>Anoplura</taxon>
        <taxon>Polyplacidae</taxon>
        <taxon>Polyplax</taxon>
    </lineage>
</organism>
<feature type="compositionally biased region" description="Polar residues" evidence="8">
    <location>
        <begin position="747"/>
        <end position="771"/>
    </location>
</feature>
<feature type="domain" description="CKK" evidence="10">
    <location>
        <begin position="1555"/>
        <end position="1689"/>
    </location>
</feature>
<evidence type="ECO:0000256" key="3">
    <source>
        <dbReference type="ARBA" id="ARBA00022701"/>
    </source>
</evidence>
<feature type="coiled-coil region" evidence="7">
    <location>
        <begin position="1236"/>
        <end position="1288"/>
    </location>
</feature>
<sequence>MAKQRASIKWLLSKSYNNKVPENLQEPFYRDHEDQEHLKPQIVHNLANAELYCLAFANIYSDPNYHNLNHCGILQTLSRKGIVIPDVPDGPLTETVLIQTTPLKMGAHMAVIEATMILYAKEVITPDRVVAAIHRFTHGQVMPDLPQDTEAGLLLWVNHSQRALTQRIQYEAEREGQGKEQKRVPQFPEVKDIKGLCDGAGLAALISFYCPEELPWTDIKIPCLPTVSDSVHNLCLVHEFSHHSLPHTVCHMMPEDVTYLQGNMKQNLLVLLADLFNVLEIHPVKCVRFQGSEKNRDFGPARNSQGVAHKRSLPQAVTAIPDLRSNLATNSSFTVSRPSSNFTSGVRKPYPAPSESTFRGSPDSLDKTLDERRNEEAFVVHRGRAVPTLSSVTGDDPVVPPRLRNKDRTNSVSEESNKAAGKPSNWEEQKRSSFAGRRSRRNSLSEESQLTVENFGGSQENLHFLGRNPDKEPAIHISGRLESSSAPMSPTPNVPVRTSAQEARSSGVELIFAENAEVANSQPPPQRKETRKSQSPAPVPYTPNVPVRSSQQDCRSNAIDRIFADNGYGIDKNEEEKSVREDNLVSLKNLIHSKQHINEVMYKDYVDGDIHVMTANFPEMNARTDMMYKEDGSGDHITPQNYTMTGKGPSLQTNGNERKTTFAALPNTTTWQQQQKTMNSVNNVHEVSSVQDDTSTLQLHNIRLKLEEKRRVIENEKRRMELIMNKQRQKVGKAAFLQAITKDKYKTSGSTPRSDSKTIGSTGDSVAPKSITQRPCTLQDIKEDVLSIEKKWLDGSTPFLEDRKTPDYENLDLEKYQYSIAQMNSSLKELDADMQRLSNQQNKLQGYAEELRYQQQHVQNYSNQQTQFSHNRTLNNYHNPNIMQQQQQQPPPNYNTYTNSAPQTRPISLSQLTQSNPPQNHGQFFLHEQQPTPVQRRTWSQHHAEKTAWNQHLEKNERNVPQPFTLHDSRLQNGDSHIAPPPRTSTMSPQHLNKPSLPPKPIVSARQVPPPSSSAYPAPLPTPSADDMEPQSICFIGEDPNNDVNNISLGMSHINITSGSRTYRIPSPTRPSLIKSTLIQKSMQPNSESANPVKESQPIEKGFYISFDDEAPPKRPKPPLRGKRSPKKERFATQTIERPFEERAKEPVTPTLNRSDSTARNSVSNFRDYVSNSQVDYSPDYNPSLSIDRLEVSPMIKKVDSNSRYESTPSREKEPTSPSVGLVIGTQPDPNLIDEMERKKEKILMLSLQRRQQQEEMKARKEMEAAQRREIEKMKEEDRARKKEEEKARRAAILEQYKLKKAIEEAEREGKVIDKSDLMKLNTPKLRNKTSTAPRPRPKTIHVESGGMDDGMMTPARGKKGSSTNLAEHTRENSVFSRPLRRDQYRGSQDSLASSAGGRRGFRDSPSDDGRGNSPPRMGSNLGRRGSYKTSRDTSEPPSQVRGRSKYSTYQSNFRGRKSNSLMNLCVVLVLSAPVAGSSSDQDSMIYRYGDTDSGLGRATPPRRAPSPGITCGRHLTSPSGPGSLPPGLISKRRIFDDGASDISSNASSMMEYTGPRLYKQPATKSNRGIMLNAVEYCVFPGAVNKEAKRRVIEEVSRSESKYFLILFRDAGCQFRALYSYCPDTEEVLKLYGTGPKTVNDKMFDKFFKYNSGGKCFSQVHTKHLTVTIDAFTIHNSLWQGKKVNLPSKKDMALVI</sequence>
<dbReference type="GO" id="GO:0031175">
    <property type="term" value="P:neuron projection development"/>
    <property type="evidence" value="ECO:0007669"/>
    <property type="project" value="InterPro"/>
</dbReference>
<feature type="domain" description="Calponin-homology (CH)" evidence="9">
    <location>
        <begin position="147"/>
        <end position="277"/>
    </location>
</feature>
<dbReference type="GO" id="GO:0036449">
    <property type="term" value="C:microtubule minus-end"/>
    <property type="evidence" value="ECO:0007669"/>
    <property type="project" value="TreeGrafter"/>
</dbReference>
<dbReference type="SUPFAM" id="SSF50346">
    <property type="entry name" value="PRC-barrel domain"/>
    <property type="match status" value="1"/>
</dbReference>
<dbReference type="GO" id="GO:0051011">
    <property type="term" value="F:microtubule minus-end binding"/>
    <property type="evidence" value="ECO:0007669"/>
    <property type="project" value="TreeGrafter"/>
</dbReference>
<evidence type="ECO:0000313" key="11">
    <source>
        <dbReference type="EMBL" id="KAK6623673.1"/>
    </source>
</evidence>
<dbReference type="EMBL" id="JAWJWE010000038">
    <property type="protein sequence ID" value="KAK6623673.1"/>
    <property type="molecule type" value="Genomic_DNA"/>
</dbReference>
<dbReference type="InterPro" id="IPR014797">
    <property type="entry name" value="CKK_CAMSAP"/>
</dbReference>
<feature type="region of interest" description="Disordered" evidence="8">
    <location>
        <begin position="745"/>
        <end position="771"/>
    </location>
</feature>
<evidence type="ECO:0000256" key="2">
    <source>
        <dbReference type="ARBA" id="ARBA00022490"/>
    </source>
</evidence>
<dbReference type="GO" id="GO:0005516">
    <property type="term" value="F:calmodulin binding"/>
    <property type="evidence" value="ECO:0007669"/>
    <property type="project" value="InterPro"/>
</dbReference>
<dbReference type="InterPro" id="IPR011033">
    <property type="entry name" value="PRC_barrel-like_sf"/>
</dbReference>
<dbReference type="InterPro" id="IPR022613">
    <property type="entry name" value="CH_CAMSAP_2"/>
</dbReference>
<feature type="compositionally biased region" description="Polar residues" evidence="8">
    <location>
        <begin position="984"/>
        <end position="993"/>
    </location>
</feature>
<feature type="region of interest" description="Disordered" evidence="8">
    <location>
        <begin position="388"/>
        <end position="455"/>
    </location>
</feature>
<accession>A0AAN8S2G2</accession>
<keyword evidence="5" id="KW-0206">Cytoskeleton</keyword>
<dbReference type="GO" id="GO:0007026">
    <property type="term" value="P:negative regulation of microtubule depolymerization"/>
    <property type="evidence" value="ECO:0007669"/>
    <property type="project" value="TreeGrafter"/>
</dbReference>
<feature type="compositionally biased region" description="Pro residues" evidence="8">
    <location>
        <begin position="1008"/>
        <end position="1022"/>
    </location>
</feature>
<feature type="region of interest" description="Disordered" evidence="8">
    <location>
        <begin position="331"/>
        <end position="367"/>
    </location>
</feature>
<feature type="compositionally biased region" description="Basic and acidic residues" evidence="8">
    <location>
        <begin position="942"/>
        <end position="958"/>
    </location>
</feature>
<feature type="coiled-coil region" evidence="7">
    <location>
        <begin position="813"/>
        <end position="850"/>
    </location>
</feature>
<dbReference type="Pfam" id="PF25532">
    <property type="entry name" value="CH_CAMSAP2_N"/>
    <property type="match status" value="1"/>
</dbReference>
<evidence type="ECO:0000256" key="1">
    <source>
        <dbReference type="ARBA" id="ARBA00004245"/>
    </source>
</evidence>
<evidence type="ECO:0000256" key="6">
    <source>
        <dbReference type="PROSITE-ProRule" id="PRU00841"/>
    </source>
</evidence>
<dbReference type="CDD" id="cd22249">
    <property type="entry name" value="UDM1_RNF168_RNF169-like"/>
    <property type="match status" value="1"/>
</dbReference>
<dbReference type="Pfam" id="PF08683">
    <property type="entry name" value="CAMSAP_CKK"/>
    <property type="match status" value="1"/>
</dbReference>
<comment type="subcellular location">
    <subcellularLocation>
        <location evidence="1">Cytoplasm</location>
        <location evidence="1">Cytoskeleton</location>
    </subcellularLocation>
</comment>
<dbReference type="InterPro" id="IPR038209">
    <property type="entry name" value="CKK_dom_sf"/>
</dbReference>
<dbReference type="Proteomes" id="UP001372834">
    <property type="component" value="Unassembled WGS sequence"/>
</dbReference>
<comment type="domain">
    <text evidence="6">The CKK domain binds microtubules.</text>
</comment>
<protein>
    <recommendedName>
        <fullName evidence="13">Patronin</fullName>
    </recommendedName>
</protein>
<feature type="compositionally biased region" description="Low complexity" evidence="8">
    <location>
        <begin position="1516"/>
        <end position="1528"/>
    </location>
</feature>
<feature type="compositionally biased region" description="Polar residues" evidence="8">
    <location>
        <begin position="894"/>
        <end position="903"/>
    </location>
</feature>
<evidence type="ECO:0000259" key="9">
    <source>
        <dbReference type="PROSITE" id="PS50021"/>
    </source>
</evidence>
<dbReference type="Gene3D" id="3.10.20.360">
    <property type="entry name" value="CKK domain"/>
    <property type="match status" value="1"/>
</dbReference>
<dbReference type="FunFam" id="3.10.20.360:FF:000002">
    <property type="entry name" value="Patronin, isoform M"/>
    <property type="match status" value="1"/>
</dbReference>
<dbReference type="InterPro" id="IPR031372">
    <property type="entry name" value="CAMSAP_CC1"/>
</dbReference>